<feature type="transmembrane region" description="Helical" evidence="1">
    <location>
        <begin position="143"/>
        <end position="161"/>
    </location>
</feature>
<protein>
    <submittedName>
        <fullName evidence="3">Ion channel</fullName>
    </submittedName>
</protein>
<gene>
    <name evidence="3" type="ORF">M3P21_02465</name>
</gene>
<reference evidence="3" key="1">
    <citation type="submission" date="2022-05" db="EMBL/GenBank/DDBJ databases">
        <authorList>
            <person name="Park J.-S."/>
        </authorList>
    </citation>
    <scope>NUCLEOTIDE SEQUENCE</scope>
    <source>
        <strain evidence="3">2012CJ41-6</strain>
    </source>
</reference>
<feature type="domain" description="Potassium channel" evidence="2">
    <location>
        <begin position="91"/>
        <end position="158"/>
    </location>
</feature>
<feature type="transmembrane region" description="Helical" evidence="1">
    <location>
        <begin position="14"/>
        <end position="35"/>
    </location>
</feature>
<dbReference type="Gene3D" id="1.10.287.70">
    <property type="match status" value="1"/>
</dbReference>
<keyword evidence="1" id="KW-0472">Membrane</keyword>
<name>A0ABT0PXR4_9RHOB</name>
<feature type="transmembrane region" description="Helical" evidence="1">
    <location>
        <begin position="47"/>
        <end position="67"/>
    </location>
</feature>
<feature type="transmembrane region" description="Helical" evidence="1">
    <location>
        <begin position="74"/>
        <end position="96"/>
    </location>
</feature>
<dbReference type="Pfam" id="PF07885">
    <property type="entry name" value="Ion_trans_2"/>
    <property type="match status" value="1"/>
</dbReference>
<keyword evidence="1" id="KW-1133">Transmembrane helix</keyword>
<dbReference type="InterPro" id="IPR013099">
    <property type="entry name" value="K_chnl_dom"/>
</dbReference>
<evidence type="ECO:0000313" key="3">
    <source>
        <dbReference type="EMBL" id="MCL6282380.1"/>
    </source>
</evidence>
<dbReference type="SUPFAM" id="SSF81324">
    <property type="entry name" value="Voltage-gated potassium channels"/>
    <property type="match status" value="1"/>
</dbReference>
<proteinExistence type="predicted"/>
<organism evidence="3 4">
    <name type="scientific">Ruegeria spongiae</name>
    <dbReference type="NCBI Taxonomy" id="2942209"/>
    <lineage>
        <taxon>Bacteria</taxon>
        <taxon>Pseudomonadati</taxon>
        <taxon>Pseudomonadota</taxon>
        <taxon>Alphaproteobacteria</taxon>
        <taxon>Rhodobacterales</taxon>
        <taxon>Roseobacteraceae</taxon>
        <taxon>Ruegeria</taxon>
    </lineage>
</organism>
<comment type="caution">
    <text evidence="3">The sequence shown here is derived from an EMBL/GenBank/DDBJ whole genome shotgun (WGS) entry which is preliminary data.</text>
</comment>
<evidence type="ECO:0000259" key="2">
    <source>
        <dbReference type="Pfam" id="PF07885"/>
    </source>
</evidence>
<sequence>MSAKIILAKEFRRTLLGAAAMVCVSSAAFFFLSHLDERQAGNAFGNIATIGLAVWLLVQIWLHVILVESPRRQLIIMGISFIQVVPFLFAAVYGAFGYDDFCVLGAENPSDVLYFSYVTFTTVGYGDLQPVGLCRAVAVTEAIAGYVLLGLFVAATIASYTRTHQRDDQG</sequence>
<keyword evidence="1" id="KW-0812">Transmembrane</keyword>
<evidence type="ECO:0000313" key="4">
    <source>
        <dbReference type="Proteomes" id="UP001203880"/>
    </source>
</evidence>
<evidence type="ECO:0000256" key="1">
    <source>
        <dbReference type="SAM" id="Phobius"/>
    </source>
</evidence>
<dbReference type="EMBL" id="JAMFMB010000002">
    <property type="protein sequence ID" value="MCL6282380.1"/>
    <property type="molecule type" value="Genomic_DNA"/>
</dbReference>
<accession>A0ABT0PXR4</accession>
<keyword evidence="4" id="KW-1185">Reference proteome</keyword>
<dbReference type="RefSeq" id="WP_249706526.1">
    <property type="nucleotide sequence ID" value="NZ_JAMFMB010000002.1"/>
</dbReference>
<dbReference type="Proteomes" id="UP001203880">
    <property type="component" value="Unassembled WGS sequence"/>
</dbReference>